<proteinExistence type="predicted"/>
<evidence type="ECO:0000313" key="2">
    <source>
        <dbReference type="Proteomes" id="UP000515154"/>
    </source>
</evidence>
<dbReference type="RefSeq" id="XP_036355148.1">
    <property type="nucleotide sequence ID" value="XM_036499255.1"/>
</dbReference>
<keyword evidence="1" id="KW-0472">Membrane</keyword>
<feature type="transmembrane region" description="Helical" evidence="1">
    <location>
        <begin position="33"/>
        <end position="51"/>
    </location>
</feature>
<sequence>METKFLSLSVFPSWFLKLPIASSHNYKIMGISNLLKVVLLFSIIYFLFTAWKYNNDYDISKSGIAVHSGNVNNKRMNDHLPLKLHNANLQGENIQLKINNKKTEDDGSRPYSTLEIVGIILVTLFLASILFGFLFFGYKYFRNYPSV</sequence>
<keyword evidence="1" id="KW-0812">Transmembrane</keyword>
<keyword evidence="2" id="KW-1185">Reference proteome</keyword>
<dbReference type="Proteomes" id="UP000515154">
    <property type="component" value="Unplaced"/>
</dbReference>
<reference evidence="3 4" key="1">
    <citation type="submission" date="2025-08" db="UniProtKB">
        <authorList>
            <consortium name="RefSeq"/>
        </authorList>
    </citation>
    <scope>IDENTIFICATION</scope>
</reference>
<organism evidence="2 4">
    <name type="scientific">Octopus sinensis</name>
    <name type="common">East Asian common octopus</name>
    <dbReference type="NCBI Taxonomy" id="2607531"/>
    <lineage>
        <taxon>Eukaryota</taxon>
        <taxon>Metazoa</taxon>
        <taxon>Spiralia</taxon>
        <taxon>Lophotrochozoa</taxon>
        <taxon>Mollusca</taxon>
        <taxon>Cephalopoda</taxon>
        <taxon>Coleoidea</taxon>
        <taxon>Octopodiformes</taxon>
        <taxon>Octopoda</taxon>
        <taxon>Incirrata</taxon>
        <taxon>Octopodidae</taxon>
        <taxon>Octopus</taxon>
    </lineage>
</organism>
<keyword evidence="1" id="KW-1133">Transmembrane helix</keyword>
<accession>A0A7E6EIQ9</accession>
<evidence type="ECO:0000313" key="4">
    <source>
        <dbReference type="RefSeq" id="XP_036355149.1"/>
    </source>
</evidence>
<name>A0A7E6EIQ9_9MOLL</name>
<evidence type="ECO:0000256" key="1">
    <source>
        <dbReference type="SAM" id="Phobius"/>
    </source>
</evidence>
<feature type="transmembrane region" description="Helical" evidence="1">
    <location>
        <begin position="116"/>
        <end position="138"/>
    </location>
</feature>
<gene>
    <name evidence="3 4" type="primary">LOC115229587</name>
</gene>
<protein>
    <submittedName>
        <fullName evidence="3 4">Uncharacterized protein LOC115229587 isoform X1</fullName>
    </submittedName>
</protein>
<dbReference type="AlphaFoldDB" id="A0A7E6EIQ9"/>
<evidence type="ECO:0000313" key="3">
    <source>
        <dbReference type="RefSeq" id="XP_036355148.1"/>
    </source>
</evidence>
<dbReference type="RefSeq" id="XP_036355149.1">
    <property type="nucleotide sequence ID" value="XM_036499256.1"/>
</dbReference>